<dbReference type="GO" id="GO:0003735">
    <property type="term" value="F:structural constituent of ribosome"/>
    <property type="evidence" value="ECO:0007669"/>
    <property type="project" value="InterPro"/>
</dbReference>
<dbReference type="PANTHER" id="PTHR23413">
    <property type="entry name" value="60S RIBOSOMAL PROTEIN L32 AND DNA-DIRECTED RNA POLYMERASE II, SUBUNIT N"/>
    <property type="match status" value="1"/>
</dbReference>
<dbReference type="InterPro" id="IPR001515">
    <property type="entry name" value="Ribosomal_eL32"/>
</dbReference>
<dbReference type="EMBL" id="KZ503303">
    <property type="protein sequence ID" value="PKU65980.1"/>
    <property type="molecule type" value="Genomic_DNA"/>
</dbReference>
<comment type="similarity">
    <text evidence="1">Belongs to the eukaryotic ribosomal protein eL32 family.</text>
</comment>
<evidence type="ECO:0000313" key="5">
    <source>
        <dbReference type="Proteomes" id="UP000233837"/>
    </source>
</evidence>
<gene>
    <name evidence="4" type="primary">RPL32A</name>
    <name evidence="4" type="ORF">MA16_Dca009055</name>
</gene>
<keyword evidence="3" id="KW-0687">Ribonucleoprotein</keyword>
<dbReference type="GO" id="GO:0022625">
    <property type="term" value="C:cytosolic large ribosomal subunit"/>
    <property type="evidence" value="ECO:0007669"/>
    <property type="project" value="TreeGrafter"/>
</dbReference>
<dbReference type="SUPFAM" id="SSF52042">
    <property type="entry name" value="Ribosomal protein L32e"/>
    <property type="match status" value="1"/>
</dbReference>
<keyword evidence="5" id="KW-1185">Reference proteome</keyword>
<evidence type="ECO:0000256" key="2">
    <source>
        <dbReference type="ARBA" id="ARBA00022980"/>
    </source>
</evidence>
<dbReference type="SMART" id="SM01393">
    <property type="entry name" value="Ribosomal_L32e"/>
    <property type="match status" value="1"/>
</dbReference>
<dbReference type="GO" id="GO:0006412">
    <property type="term" value="P:translation"/>
    <property type="evidence" value="ECO:0007669"/>
    <property type="project" value="InterPro"/>
</dbReference>
<dbReference type="Pfam" id="PF01655">
    <property type="entry name" value="Ribosomal_L32e"/>
    <property type="match status" value="1"/>
</dbReference>
<proteinExistence type="inferred from homology"/>
<evidence type="ECO:0000256" key="1">
    <source>
        <dbReference type="ARBA" id="ARBA00008431"/>
    </source>
</evidence>
<reference evidence="4 5" key="1">
    <citation type="journal article" date="2016" name="Sci. Rep.">
        <title>The Dendrobium catenatum Lindl. genome sequence provides insights into polysaccharide synthase, floral development and adaptive evolution.</title>
        <authorList>
            <person name="Zhang G.Q."/>
            <person name="Xu Q."/>
            <person name="Bian C."/>
            <person name="Tsai W.C."/>
            <person name="Yeh C.M."/>
            <person name="Liu K.W."/>
            <person name="Yoshida K."/>
            <person name="Zhang L.S."/>
            <person name="Chang S.B."/>
            <person name="Chen F."/>
            <person name="Shi Y."/>
            <person name="Su Y.Y."/>
            <person name="Zhang Y.Q."/>
            <person name="Chen L.J."/>
            <person name="Yin Y."/>
            <person name="Lin M."/>
            <person name="Huang H."/>
            <person name="Deng H."/>
            <person name="Wang Z.W."/>
            <person name="Zhu S.L."/>
            <person name="Zhao X."/>
            <person name="Deng C."/>
            <person name="Niu S.C."/>
            <person name="Huang J."/>
            <person name="Wang M."/>
            <person name="Liu G.H."/>
            <person name="Yang H.J."/>
            <person name="Xiao X.J."/>
            <person name="Hsiao Y.Y."/>
            <person name="Wu W.L."/>
            <person name="Chen Y.Y."/>
            <person name="Mitsuda N."/>
            <person name="Ohme-Takagi M."/>
            <person name="Luo Y.B."/>
            <person name="Van de Peer Y."/>
            <person name="Liu Z.J."/>
        </authorList>
    </citation>
    <scope>NUCLEOTIDE SEQUENCE [LARGE SCALE GENOMIC DNA]</scope>
    <source>
        <tissue evidence="4">The whole plant</tissue>
    </source>
</reference>
<dbReference type="AlphaFoldDB" id="A0A2I0VRE3"/>
<dbReference type="Proteomes" id="UP000233837">
    <property type="component" value="Unassembled WGS sequence"/>
</dbReference>
<evidence type="ECO:0000256" key="3">
    <source>
        <dbReference type="ARBA" id="ARBA00023274"/>
    </source>
</evidence>
<keyword evidence="2 4" id="KW-0689">Ribosomal protein</keyword>
<organism evidence="4 5">
    <name type="scientific">Dendrobium catenatum</name>
    <dbReference type="NCBI Taxonomy" id="906689"/>
    <lineage>
        <taxon>Eukaryota</taxon>
        <taxon>Viridiplantae</taxon>
        <taxon>Streptophyta</taxon>
        <taxon>Embryophyta</taxon>
        <taxon>Tracheophyta</taxon>
        <taxon>Spermatophyta</taxon>
        <taxon>Magnoliopsida</taxon>
        <taxon>Liliopsida</taxon>
        <taxon>Asparagales</taxon>
        <taxon>Orchidaceae</taxon>
        <taxon>Epidendroideae</taxon>
        <taxon>Malaxideae</taxon>
        <taxon>Dendrobiinae</taxon>
        <taxon>Dendrobium</taxon>
    </lineage>
</organism>
<protein>
    <submittedName>
        <fullName evidence="4">60S ribosomal protein L32-1</fullName>
    </submittedName>
</protein>
<accession>A0A2I0VRE3</accession>
<dbReference type="PANTHER" id="PTHR23413:SF1">
    <property type="entry name" value="RIBOSOMAL PROTEIN L32"/>
    <property type="match status" value="1"/>
</dbReference>
<name>A0A2I0VRE3_9ASPA</name>
<sequence>MEVLPLNWKIVKKHVKKFKRPQSNGKIYVKPNWRRRKGINSCVRRKLKGCTLTPNIGYGSDKKTRHFFPNKLKKFV</sequence>
<dbReference type="STRING" id="906689.A0A2I0VRE3"/>
<evidence type="ECO:0000313" key="4">
    <source>
        <dbReference type="EMBL" id="PKU65980.1"/>
    </source>
</evidence>
<reference evidence="4 5" key="2">
    <citation type="journal article" date="2017" name="Nature">
        <title>The Apostasia genome and the evolution of orchids.</title>
        <authorList>
            <person name="Zhang G.Q."/>
            <person name="Liu K.W."/>
            <person name="Li Z."/>
            <person name="Lohaus R."/>
            <person name="Hsiao Y.Y."/>
            <person name="Niu S.C."/>
            <person name="Wang J.Y."/>
            <person name="Lin Y.C."/>
            <person name="Xu Q."/>
            <person name="Chen L.J."/>
            <person name="Yoshida K."/>
            <person name="Fujiwara S."/>
            <person name="Wang Z.W."/>
            <person name="Zhang Y.Q."/>
            <person name="Mitsuda N."/>
            <person name="Wang M."/>
            <person name="Liu G.H."/>
            <person name="Pecoraro L."/>
            <person name="Huang H.X."/>
            <person name="Xiao X.J."/>
            <person name="Lin M."/>
            <person name="Wu X.Y."/>
            <person name="Wu W.L."/>
            <person name="Chen Y.Y."/>
            <person name="Chang S.B."/>
            <person name="Sakamoto S."/>
            <person name="Ohme-Takagi M."/>
            <person name="Yagi M."/>
            <person name="Zeng S.J."/>
            <person name="Shen C.Y."/>
            <person name="Yeh C.M."/>
            <person name="Luo Y.B."/>
            <person name="Tsai W.C."/>
            <person name="Van de Peer Y."/>
            <person name="Liu Z.J."/>
        </authorList>
    </citation>
    <scope>NUCLEOTIDE SEQUENCE [LARGE SCALE GENOMIC DNA]</scope>
    <source>
        <tissue evidence="4">The whole plant</tissue>
    </source>
</reference>
<dbReference type="InterPro" id="IPR036351">
    <property type="entry name" value="Ribosomal_eL32_sf"/>
</dbReference>